<dbReference type="GO" id="GO:0003677">
    <property type="term" value="F:DNA binding"/>
    <property type="evidence" value="ECO:0007669"/>
    <property type="project" value="InterPro"/>
</dbReference>
<dbReference type="RefSeq" id="WP_134171721.1">
    <property type="nucleotide sequence ID" value="NZ_SODI01000001.1"/>
</dbReference>
<evidence type="ECO:0000313" key="1">
    <source>
        <dbReference type="EMBL" id="TFD82336.1"/>
    </source>
</evidence>
<dbReference type="CDD" id="cd06170">
    <property type="entry name" value="LuxR_C_like"/>
    <property type="match status" value="1"/>
</dbReference>
<dbReference type="Gene3D" id="3.30.450.40">
    <property type="match status" value="1"/>
</dbReference>
<dbReference type="InterPro" id="IPR000792">
    <property type="entry name" value="Tscrpt_reg_LuxR_C"/>
</dbReference>
<dbReference type="Pfam" id="PF00196">
    <property type="entry name" value="GerE"/>
    <property type="match status" value="1"/>
</dbReference>
<dbReference type="InterPro" id="IPR036388">
    <property type="entry name" value="WH-like_DNA-bd_sf"/>
</dbReference>
<name>A0A4Y8KT04_9MICO</name>
<organism evidence="1 2">
    <name type="scientific">Cryobacterium psychrophilum</name>
    <dbReference type="NCBI Taxonomy" id="41988"/>
    <lineage>
        <taxon>Bacteria</taxon>
        <taxon>Bacillati</taxon>
        <taxon>Actinomycetota</taxon>
        <taxon>Actinomycetes</taxon>
        <taxon>Micrococcales</taxon>
        <taxon>Microbacteriaceae</taxon>
        <taxon>Cryobacterium</taxon>
    </lineage>
</organism>
<dbReference type="SUPFAM" id="SSF55781">
    <property type="entry name" value="GAF domain-like"/>
    <property type="match status" value="1"/>
</dbReference>
<dbReference type="AlphaFoldDB" id="A0A4Y8KT04"/>
<dbReference type="InterPro" id="IPR016032">
    <property type="entry name" value="Sig_transdc_resp-reg_C-effctor"/>
</dbReference>
<dbReference type="PRINTS" id="PR00038">
    <property type="entry name" value="HTHLUXR"/>
</dbReference>
<dbReference type="Gene3D" id="1.10.10.10">
    <property type="entry name" value="Winged helix-like DNA-binding domain superfamily/Winged helix DNA-binding domain"/>
    <property type="match status" value="1"/>
</dbReference>
<dbReference type="PANTHER" id="PTHR44688:SF16">
    <property type="entry name" value="DNA-BINDING TRANSCRIPTIONAL ACTIVATOR DEVR_DOSR"/>
    <property type="match status" value="1"/>
</dbReference>
<dbReference type="PROSITE" id="PS50043">
    <property type="entry name" value="HTH_LUXR_2"/>
    <property type="match status" value="1"/>
</dbReference>
<dbReference type="SUPFAM" id="SSF46894">
    <property type="entry name" value="C-terminal effector domain of the bipartite response regulators"/>
    <property type="match status" value="1"/>
</dbReference>
<dbReference type="Proteomes" id="UP000298218">
    <property type="component" value="Unassembled WGS sequence"/>
</dbReference>
<dbReference type="GO" id="GO:0006355">
    <property type="term" value="P:regulation of DNA-templated transcription"/>
    <property type="evidence" value="ECO:0007669"/>
    <property type="project" value="InterPro"/>
</dbReference>
<gene>
    <name evidence="1" type="ORF">E3T53_00195</name>
</gene>
<proteinExistence type="predicted"/>
<reference evidence="1 2" key="1">
    <citation type="submission" date="2019-03" db="EMBL/GenBank/DDBJ databases">
        <title>Genomics of glacier-inhabiting Cryobacterium strains.</title>
        <authorList>
            <person name="Liu Q."/>
            <person name="Xin Y.-H."/>
        </authorList>
    </citation>
    <scope>NUCLEOTIDE SEQUENCE [LARGE SCALE GENOMIC DNA]</scope>
    <source>
        <strain evidence="1 2">CGMCC 1.4292</strain>
    </source>
</reference>
<evidence type="ECO:0000313" key="2">
    <source>
        <dbReference type="Proteomes" id="UP000298218"/>
    </source>
</evidence>
<keyword evidence="2" id="KW-1185">Reference proteome</keyword>
<sequence length="285" mass="31047">MSECEPQVYRPCDRELLKGALRELAGQSGIGVIFAGLVDRSQLTITEFVGTTTHGLRNLVVQTGEGIGGRALLQARPVGVSDYFNSDRITHQHDRAVRIEGLRAMVALPVLVGGQPRSMLYAATRDSASIGERSIDLLTAGASLISRELLIRDEVDNRVSILRVVDQHATEPLDRDLIEIVRIAHAELLSMARLTTDPALSLRLLAVTQQLVGSSSVPADAPRLTPRESDVLAQVALGCSYAEVGRRLALRPVTVKGYMQTIMSKLHAHSRTEAVQVARRLRLLP</sequence>
<accession>A0A4Y8KT04</accession>
<dbReference type="PANTHER" id="PTHR44688">
    <property type="entry name" value="DNA-BINDING TRANSCRIPTIONAL ACTIVATOR DEVR_DOSR"/>
    <property type="match status" value="1"/>
</dbReference>
<dbReference type="OrthoDB" id="4069167at2"/>
<protein>
    <submittedName>
        <fullName evidence="1">GAF domain-containing protein</fullName>
    </submittedName>
</protein>
<dbReference type="Pfam" id="PF01590">
    <property type="entry name" value="GAF"/>
    <property type="match status" value="1"/>
</dbReference>
<dbReference type="SMART" id="SM00421">
    <property type="entry name" value="HTH_LUXR"/>
    <property type="match status" value="1"/>
</dbReference>
<dbReference type="InterPro" id="IPR003018">
    <property type="entry name" value="GAF"/>
</dbReference>
<dbReference type="InterPro" id="IPR029016">
    <property type="entry name" value="GAF-like_dom_sf"/>
</dbReference>
<dbReference type="EMBL" id="SOHQ01000001">
    <property type="protein sequence ID" value="TFD82336.1"/>
    <property type="molecule type" value="Genomic_DNA"/>
</dbReference>
<comment type="caution">
    <text evidence="1">The sequence shown here is derived from an EMBL/GenBank/DDBJ whole genome shotgun (WGS) entry which is preliminary data.</text>
</comment>